<feature type="compositionally biased region" description="Polar residues" evidence="1">
    <location>
        <begin position="407"/>
        <end position="419"/>
    </location>
</feature>
<feature type="region of interest" description="Disordered" evidence="1">
    <location>
        <begin position="393"/>
        <end position="421"/>
    </location>
</feature>
<gene>
    <name evidence="2" type="ORF">T7987_17365</name>
</gene>
<organism evidence="2 3">
    <name type="scientific">Sulfitobacter faviae</name>
    <dbReference type="NCBI Taxonomy" id="1775881"/>
    <lineage>
        <taxon>Bacteria</taxon>
        <taxon>Pseudomonadati</taxon>
        <taxon>Pseudomonadota</taxon>
        <taxon>Alphaproteobacteria</taxon>
        <taxon>Rhodobacterales</taxon>
        <taxon>Roseobacteraceae</taxon>
        <taxon>Sulfitobacter</taxon>
    </lineage>
</organism>
<accession>A0ABZ0V6K8</accession>
<geneLocation type="plasmid" evidence="2 3">
    <name>unnamed02</name>
</geneLocation>
<feature type="region of interest" description="Disordered" evidence="1">
    <location>
        <begin position="339"/>
        <end position="359"/>
    </location>
</feature>
<protein>
    <recommendedName>
        <fullName evidence="4">SnoaL-like domain-containing protein</fullName>
    </recommendedName>
</protein>
<keyword evidence="3" id="KW-1185">Reference proteome</keyword>
<keyword evidence="2" id="KW-0614">Plasmid</keyword>
<reference evidence="2 3" key="1">
    <citation type="submission" date="2023-11" db="EMBL/GenBank/DDBJ databases">
        <title>From the Deep-Sea to the Surface: Bacterial Genomes Isolated from the Moytirra Hydrothermal Vent Plume.</title>
        <authorList>
            <person name="Major S.R."/>
        </authorList>
    </citation>
    <scope>NUCLEOTIDE SEQUENCE [LARGE SCALE GENOMIC DNA]</scope>
    <source>
        <strain evidence="2 3">OXR-9</strain>
        <plasmid evidence="2 3">unnamed02</plasmid>
    </source>
</reference>
<dbReference type="RefSeq" id="WP_322329997.1">
    <property type="nucleotide sequence ID" value="NZ_CP139727.1"/>
</dbReference>
<dbReference type="Proteomes" id="UP001326567">
    <property type="component" value="Plasmid unnamed02"/>
</dbReference>
<evidence type="ECO:0000313" key="3">
    <source>
        <dbReference type="Proteomes" id="UP001326567"/>
    </source>
</evidence>
<evidence type="ECO:0000256" key="1">
    <source>
        <dbReference type="SAM" id="MobiDB-lite"/>
    </source>
</evidence>
<proteinExistence type="predicted"/>
<evidence type="ECO:0000313" key="2">
    <source>
        <dbReference type="EMBL" id="WPZ23637.1"/>
    </source>
</evidence>
<evidence type="ECO:0008006" key="4">
    <source>
        <dbReference type="Google" id="ProtNLM"/>
    </source>
</evidence>
<name>A0ABZ0V6K8_9RHOB</name>
<dbReference type="EMBL" id="CP139727">
    <property type="protein sequence ID" value="WPZ23637.1"/>
    <property type="molecule type" value="Genomic_DNA"/>
</dbReference>
<sequence>MSDVIRFPQPARSSSLTAFGLTKADDACDSLDMAELYGRIHEENTVDIGEASEANVSFLPQHQNTCAPASGWTNQELADLYRTQRILALAGVTTQVDHGITDEGDPWFVFMDSQNEVLVHFSRFDGFYLVTSQLQEEPIRGDSLHDLVSEFSRRVQPVAQAGQNVVSLARNNRGVVFIHPAAALAALVWSVYLMSDELIAATPPVTENTSGDMAPSLDIPASEDKFTVHTEHQEELSVLTPKASLSLSAQEALKTSLQPSSNREVAIGLSGHGAKVAGVSLSLVALAVGLPLPAGSALEATSENVSIQKVSLESLSGALAQVKSKAAALLMASETVKMPHRELAPSDQASEEAQPEMSNIDAEAEVLTKIEGLAEAHVEQIVKLSYAKQELVSEPGAHSEEEAPSEKASNASEGNQTKVSGILPPESLEEVSFFQSFDEDFESFEISSLDKIAKNELDQLLDTDEAKVSSAPVSSTDNRQGYGAFDLEAREFLDFLLHTYDDIKVVNLDTEIIFIHMGAFEEGSDAHEVYAKSWSFDDGGVISTIGFKSDMAQFDLIA</sequence>